<accession>A0A8J4A595</accession>
<evidence type="ECO:0000313" key="3">
    <source>
        <dbReference type="Proteomes" id="UP000635606"/>
    </source>
</evidence>
<reference evidence="2" key="1">
    <citation type="submission" date="2021-01" db="EMBL/GenBank/DDBJ databases">
        <title>Whole genome shotgun sequence of Virgisporangium ochraceum NBRC 16418.</title>
        <authorList>
            <person name="Komaki H."/>
            <person name="Tamura T."/>
        </authorList>
    </citation>
    <scope>NUCLEOTIDE SEQUENCE</scope>
    <source>
        <strain evidence="2">NBRC 16418</strain>
    </source>
</reference>
<comment type="caution">
    <text evidence="2">The sequence shown here is derived from an EMBL/GenBank/DDBJ whole genome shotgun (WGS) entry which is preliminary data.</text>
</comment>
<keyword evidence="3" id="KW-1185">Reference proteome</keyword>
<dbReference type="AlphaFoldDB" id="A0A8J4A595"/>
<dbReference type="RefSeq" id="WP_203935124.1">
    <property type="nucleotide sequence ID" value="NZ_BOPH01000155.1"/>
</dbReference>
<keyword evidence="1" id="KW-0472">Membrane</keyword>
<dbReference type="Proteomes" id="UP000635606">
    <property type="component" value="Unassembled WGS sequence"/>
</dbReference>
<evidence type="ECO:0008006" key="4">
    <source>
        <dbReference type="Google" id="ProtNLM"/>
    </source>
</evidence>
<keyword evidence="1" id="KW-1133">Transmembrane helix</keyword>
<feature type="transmembrane region" description="Helical" evidence="1">
    <location>
        <begin position="102"/>
        <end position="124"/>
    </location>
</feature>
<name>A0A8J4A595_9ACTN</name>
<proteinExistence type="predicted"/>
<gene>
    <name evidence="2" type="ORF">Voc01_102780</name>
</gene>
<dbReference type="Pfam" id="PF14087">
    <property type="entry name" value="DUF4267"/>
    <property type="match status" value="1"/>
</dbReference>
<protein>
    <recommendedName>
        <fullName evidence="4">Small membrane hydrophobic protein</fullName>
    </recommendedName>
</protein>
<evidence type="ECO:0000313" key="2">
    <source>
        <dbReference type="EMBL" id="GIJ75361.1"/>
    </source>
</evidence>
<organism evidence="2 3">
    <name type="scientific">Virgisporangium ochraceum</name>
    <dbReference type="NCBI Taxonomy" id="65505"/>
    <lineage>
        <taxon>Bacteria</taxon>
        <taxon>Bacillati</taxon>
        <taxon>Actinomycetota</taxon>
        <taxon>Actinomycetes</taxon>
        <taxon>Micromonosporales</taxon>
        <taxon>Micromonosporaceae</taxon>
        <taxon>Virgisporangium</taxon>
    </lineage>
</organism>
<evidence type="ECO:0000256" key="1">
    <source>
        <dbReference type="SAM" id="Phobius"/>
    </source>
</evidence>
<dbReference type="EMBL" id="BOPH01000155">
    <property type="protein sequence ID" value="GIJ75361.1"/>
    <property type="molecule type" value="Genomic_DNA"/>
</dbReference>
<dbReference type="InterPro" id="IPR025363">
    <property type="entry name" value="DUF4267"/>
</dbReference>
<keyword evidence="1" id="KW-0812">Transmembrane</keyword>
<sequence>MLTTIATVLAGLVGLFGLFLAANVFRSPAAAAGFGIPGTPVADHTFQAWLRVKAVRDLATGLLVLVALVAGPPDLLGWLILTAAVIPVGDALIVLRSNGSRATAFGVHGATAAAMIAVGALLLVG</sequence>